<dbReference type="PANTHER" id="PTHR47331">
    <property type="entry name" value="PHD-TYPE DOMAIN-CONTAINING PROTEIN"/>
    <property type="match status" value="1"/>
</dbReference>
<dbReference type="VEuPathDB" id="VectorBase:PPAI010329"/>
<organism evidence="1 2">
    <name type="scientific">Phlebotomus papatasi</name>
    <name type="common">Sandfly</name>
    <dbReference type="NCBI Taxonomy" id="29031"/>
    <lineage>
        <taxon>Eukaryota</taxon>
        <taxon>Metazoa</taxon>
        <taxon>Ecdysozoa</taxon>
        <taxon>Arthropoda</taxon>
        <taxon>Hexapoda</taxon>
        <taxon>Insecta</taxon>
        <taxon>Pterygota</taxon>
        <taxon>Neoptera</taxon>
        <taxon>Endopterygota</taxon>
        <taxon>Diptera</taxon>
        <taxon>Nematocera</taxon>
        <taxon>Psychodoidea</taxon>
        <taxon>Psychodidae</taxon>
        <taxon>Phlebotomus</taxon>
        <taxon>Phlebotomus</taxon>
    </lineage>
</organism>
<dbReference type="Proteomes" id="UP000092462">
    <property type="component" value="Unassembled WGS sequence"/>
</dbReference>
<dbReference type="AlphaFoldDB" id="A0A1B0DP93"/>
<protein>
    <recommendedName>
        <fullName evidence="3">Peptidase aspartic putative domain-containing protein</fullName>
    </recommendedName>
</protein>
<dbReference type="EMBL" id="AJVK01091010">
    <property type="status" value="NOT_ANNOTATED_CDS"/>
    <property type="molecule type" value="Genomic_DNA"/>
</dbReference>
<keyword evidence="2" id="KW-1185">Reference proteome</keyword>
<proteinExistence type="predicted"/>
<accession>A0A1B0DP93</accession>
<name>A0A1B0DP93_PHLPP</name>
<reference evidence="1" key="1">
    <citation type="submission" date="2022-08" db="UniProtKB">
        <authorList>
            <consortium name="EnsemblMetazoa"/>
        </authorList>
    </citation>
    <scope>IDENTIFICATION</scope>
    <source>
        <strain evidence="1">Israel</strain>
    </source>
</reference>
<evidence type="ECO:0000313" key="1">
    <source>
        <dbReference type="EnsemblMetazoa" id="PPAI010329-PA"/>
    </source>
</evidence>
<sequence length="215" mass="24285">MTPVSIYSGAPENVFYLPHHAVFKADSSTTKTRVVFDASCKTTSGVSLNQILHDVILGTNVYANIVKTNIKKDRGGLIAQETELGWIVLGRTKSSFPKNEVVSMISLAEIDKDLRAFWEMDVADNAVRELEEECETHFKNTHSRDSDGRYTVRLPFKQNTDLKLGDSRKQALARFLSMEKKFAKDSKLKEDYTDFMREYSELNSAGSTETWISKG</sequence>
<dbReference type="VEuPathDB" id="VectorBase:PPAPM1_002148"/>
<dbReference type="EnsemblMetazoa" id="PPAI010329-RA">
    <property type="protein sequence ID" value="PPAI010329-PA"/>
    <property type="gene ID" value="PPAI010329"/>
</dbReference>
<evidence type="ECO:0008006" key="3">
    <source>
        <dbReference type="Google" id="ProtNLM"/>
    </source>
</evidence>
<evidence type="ECO:0000313" key="2">
    <source>
        <dbReference type="Proteomes" id="UP000092462"/>
    </source>
</evidence>
<dbReference type="PANTHER" id="PTHR47331:SF5">
    <property type="entry name" value="RIBONUCLEASE H"/>
    <property type="match status" value="1"/>
</dbReference>